<organism evidence="2">
    <name type="scientific">Graphocephala atropunctata</name>
    <dbReference type="NCBI Taxonomy" id="36148"/>
    <lineage>
        <taxon>Eukaryota</taxon>
        <taxon>Metazoa</taxon>
        <taxon>Ecdysozoa</taxon>
        <taxon>Arthropoda</taxon>
        <taxon>Hexapoda</taxon>
        <taxon>Insecta</taxon>
        <taxon>Pterygota</taxon>
        <taxon>Neoptera</taxon>
        <taxon>Paraneoptera</taxon>
        <taxon>Hemiptera</taxon>
        <taxon>Auchenorrhyncha</taxon>
        <taxon>Membracoidea</taxon>
        <taxon>Cicadellidae</taxon>
        <taxon>Cicadellinae</taxon>
        <taxon>Cicadellini</taxon>
        <taxon>Graphocephala</taxon>
    </lineage>
</organism>
<dbReference type="PANTHER" id="PTHR11505">
    <property type="entry name" value="L1 TRANSPOSABLE ELEMENT-RELATED"/>
    <property type="match status" value="1"/>
</dbReference>
<name>A0A1B6LC44_9HEMI</name>
<keyword evidence="1" id="KW-0175">Coiled coil</keyword>
<feature type="coiled-coil region" evidence="1">
    <location>
        <begin position="64"/>
        <end position="105"/>
    </location>
</feature>
<dbReference type="AlphaFoldDB" id="A0A1B6LC44"/>
<dbReference type="InterPro" id="IPR004244">
    <property type="entry name" value="Transposase_22"/>
</dbReference>
<sequence>CTECTAMRRKSMRFESAASEGKLTLDDIMKVVTEIRDSQSKYEKSFNDACDLMDQQLIENTKALKAQTETNEKLYQLIDSLTAENNLLKKKVKVLEGRIEDMEQYSRSNCVEIQGIPSAPTENVLSLVKDVGKAMGMTIEDNMVDACHRLGVRRNVDNSPAPGVIVKFVRRMDKDEFLRLRRVKTSLSTRHIGRTDDLPIYINETCEN</sequence>
<accession>A0A1B6LC44</accession>
<protein>
    <submittedName>
        <fullName evidence="2">Uncharacterized protein</fullName>
    </submittedName>
</protein>
<reference evidence="2" key="1">
    <citation type="submission" date="2015-11" db="EMBL/GenBank/DDBJ databases">
        <title>De novo transcriptome assembly of four potential Pierce s Disease insect vectors from Arizona vineyards.</title>
        <authorList>
            <person name="Tassone E.E."/>
        </authorList>
    </citation>
    <scope>NUCLEOTIDE SEQUENCE</scope>
</reference>
<proteinExistence type="predicted"/>
<evidence type="ECO:0000256" key="1">
    <source>
        <dbReference type="SAM" id="Coils"/>
    </source>
</evidence>
<feature type="non-terminal residue" evidence="2">
    <location>
        <position position="208"/>
    </location>
</feature>
<dbReference type="EMBL" id="GEBQ01018883">
    <property type="protein sequence ID" value="JAT21094.1"/>
    <property type="molecule type" value="Transcribed_RNA"/>
</dbReference>
<feature type="non-terminal residue" evidence="2">
    <location>
        <position position="1"/>
    </location>
</feature>
<gene>
    <name evidence="2" type="ORF">g.50810</name>
</gene>
<evidence type="ECO:0000313" key="2">
    <source>
        <dbReference type="EMBL" id="JAT21094.1"/>
    </source>
</evidence>